<evidence type="ECO:0000256" key="4">
    <source>
        <dbReference type="ARBA" id="ARBA00022694"/>
    </source>
</evidence>
<sequence length="642" mass="71110">MEAGGLITEVGWTEFDFLSHGEESEVMAQLLGAFPSHGEEVLQELPWSNQASNVFSDNIGSSLAVPPAYEGYYLSNSNEALRISSCIAPDDLSSVQQYGPTEFFNKFSNHSLNFYGNGDRSCEDLDDPSMSMLDSVSATNKRKQLAEELDGQTRGRKCARKGEIKRTKRAKQRGDEDASMAIASGSPTSCCTSESDSNASLESADADARPKGKARAACGATTEPQSIYARKRRERINERLKILQNLVPNGTKVDISTMLEEAVHYVKFLQLQIRLLSSDDMWMVALQFIHEMQSKAIQSWETSNSQAQPAFGVGVAFVDESVLLARAEHETETATEDIKSIVSSLSPGDKQVHVAPLEDAFSCGSEDKAARLKEVVSMINDETGRDDFIRCLRMLSLQKIALENGYTKIMLGTCASGIACHVLSATVKGQGYSLPADVQYVDTRWEVPVVLPLHDCLAQELSLLCELDSLKTQQLLDRPCSGINSLVASFVSRLREENPSREHTILRTAQKLKPFSFNKFSANGYHDFLPSRLRPKFQNVDTNESTFSEILCLICGSPFSESELQNLENTKHKAQNKIDLYTAHCCQSCHFQILPAATDTNEHFLSLLPKFWTEKVDTASASHSSLRDQIEDCLLEDDDDEN</sequence>
<name>A0A1E5WEK9_9POAL</name>
<reference evidence="12 13" key="1">
    <citation type="submission" date="2016-09" db="EMBL/GenBank/DDBJ databases">
        <title>The draft genome of Dichanthelium oligosanthes: A C3 panicoid grass species.</title>
        <authorList>
            <person name="Studer A.J."/>
            <person name="Schnable J.C."/>
            <person name="Brutnell T.P."/>
        </authorList>
    </citation>
    <scope>NUCLEOTIDE SEQUENCE [LARGE SCALE GENOMIC DNA]</scope>
    <source>
        <strain evidence="13">cv. Kellogg 1175</strain>
        <tissue evidence="12">Leaf</tissue>
    </source>
</reference>
<dbReference type="GO" id="GO:0032447">
    <property type="term" value="P:protein urmylation"/>
    <property type="evidence" value="ECO:0007669"/>
    <property type="project" value="UniProtKB-UniRule"/>
</dbReference>
<dbReference type="Gene3D" id="4.10.280.10">
    <property type="entry name" value="Helix-loop-helix DNA-binding domain"/>
    <property type="match status" value="1"/>
</dbReference>
<dbReference type="GO" id="GO:0000049">
    <property type="term" value="F:tRNA binding"/>
    <property type="evidence" value="ECO:0007669"/>
    <property type="project" value="InterPro"/>
</dbReference>
<comment type="subcellular location">
    <subcellularLocation>
        <location evidence="9">Cytoplasm</location>
    </subcellularLocation>
    <subcellularLocation>
        <location evidence="1">Nucleus</location>
    </subcellularLocation>
</comment>
<dbReference type="InterPro" id="IPR011598">
    <property type="entry name" value="bHLH_dom"/>
</dbReference>
<feature type="region of interest" description="Disordered" evidence="10">
    <location>
        <begin position="149"/>
        <end position="221"/>
    </location>
</feature>
<dbReference type="SUPFAM" id="SSF47459">
    <property type="entry name" value="HLH, helix-loop-helix DNA-binding domain"/>
    <property type="match status" value="1"/>
</dbReference>
<dbReference type="GO" id="GO:0002143">
    <property type="term" value="P:tRNA wobble position uridine thiolation"/>
    <property type="evidence" value="ECO:0007669"/>
    <property type="project" value="TreeGrafter"/>
</dbReference>
<comment type="similarity">
    <text evidence="2">Belongs to the bHLH protein family.</text>
</comment>
<comment type="caution">
    <text evidence="12">The sequence shown here is derived from an EMBL/GenBank/DDBJ whole genome shotgun (WGS) entry which is preliminary data.</text>
</comment>
<dbReference type="GO" id="GO:0046983">
    <property type="term" value="F:protein dimerization activity"/>
    <property type="evidence" value="ECO:0007669"/>
    <property type="project" value="InterPro"/>
</dbReference>
<evidence type="ECO:0000259" key="11">
    <source>
        <dbReference type="PROSITE" id="PS50888"/>
    </source>
</evidence>
<evidence type="ECO:0000256" key="2">
    <source>
        <dbReference type="ARBA" id="ARBA00005510"/>
    </source>
</evidence>
<keyword evidence="8" id="KW-0539">Nucleus</keyword>
<feature type="compositionally biased region" description="Polar residues" evidence="10">
    <location>
        <begin position="185"/>
        <end position="201"/>
    </location>
</feature>
<dbReference type="Pfam" id="PF00010">
    <property type="entry name" value="HLH"/>
    <property type="match status" value="1"/>
</dbReference>
<dbReference type="GO" id="GO:0003677">
    <property type="term" value="F:DNA binding"/>
    <property type="evidence" value="ECO:0007669"/>
    <property type="project" value="UniProtKB-KW"/>
</dbReference>
<organism evidence="12 13">
    <name type="scientific">Dichanthelium oligosanthes</name>
    <dbReference type="NCBI Taxonomy" id="888268"/>
    <lineage>
        <taxon>Eukaryota</taxon>
        <taxon>Viridiplantae</taxon>
        <taxon>Streptophyta</taxon>
        <taxon>Embryophyta</taxon>
        <taxon>Tracheophyta</taxon>
        <taxon>Spermatophyta</taxon>
        <taxon>Magnoliopsida</taxon>
        <taxon>Liliopsida</taxon>
        <taxon>Poales</taxon>
        <taxon>Poaceae</taxon>
        <taxon>PACMAD clade</taxon>
        <taxon>Panicoideae</taxon>
        <taxon>Panicodae</taxon>
        <taxon>Paniceae</taxon>
        <taxon>Dichantheliinae</taxon>
        <taxon>Dichanthelium</taxon>
    </lineage>
</organism>
<keyword evidence="3 9" id="KW-0963">Cytoplasm</keyword>
<dbReference type="InterPro" id="IPR014729">
    <property type="entry name" value="Rossmann-like_a/b/a_fold"/>
</dbReference>
<evidence type="ECO:0000256" key="10">
    <source>
        <dbReference type="SAM" id="MobiDB-lite"/>
    </source>
</evidence>
<keyword evidence="5" id="KW-0805">Transcription regulation</keyword>
<feature type="domain" description="BHLH" evidence="11">
    <location>
        <begin position="220"/>
        <end position="269"/>
    </location>
</feature>
<dbReference type="CDD" id="cd11454">
    <property type="entry name" value="bHLH_AtIND_like"/>
    <property type="match status" value="1"/>
</dbReference>
<gene>
    <name evidence="12" type="ORF">BAE44_0003149</name>
</gene>
<dbReference type="UniPathway" id="UPA00988"/>
<dbReference type="InterPro" id="IPR036638">
    <property type="entry name" value="HLH_DNA-bd_sf"/>
</dbReference>
<dbReference type="PANTHER" id="PTHR20882:SF14">
    <property type="entry name" value="CYTOPLASMIC TRNA 2-THIOLATION PROTEIN 2"/>
    <property type="match status" value="1"/>
</dbReference>
<evidence type="ECO:0000313" key="12">
    <source>
        <dbReference type="EMBL" id="OEL35831.1"/>
    </source>
</evidence>
<accession>A0A1E5WEK9</accession>
<keyword evidence="6" id="KW-0238">DNA-binding</keyword>
<dbReference type="GO" id="GO:0005634">
    <property type="term" value="C:nucleus"/>
    <property type="evidence" value="ECO:0007669"/>
    <property type="project" value="UniProtKB-SubCell"/>
</dbReference>
<dbReference type="AlphaFoldDB" id="A0A1E5WEK9"/>
<evidence type="ECO:0000256" key="1">
    <source>
        <dbReference type="ARBA" id="ARBA00004123"/>
    </source>
</evidence>
<comment type="similarity">
    <text evidence="9">Belongs to the CTU2/NCS2 family.</text>
</comment>
<evidence type="ECO:0000256" key="8">
    <source>
        <dbReference type="ARBA" id="ARBA00023242"/>
    </source>
</evidence>
<evidence type="ECO:0000256" key="9">
    <source>
        <dbReference type="HAMAP-Rule" id="MF_03054"/>
    </source>
</evidence>
<dbReference type="GO" id="GO:0006355">
    <property type="term" value="P:regulation of DNA-templated transcription"/>
    <property type="evidence" value="ECO:0007669"/>
    <property type="project" value="UniProtKB-ARBA"/>
</dbReference>
<comment type="pathway">
    <text evidence="9">tRNA modification; 5-methoxycarbonylmethyl-2-thiouridine-tRNA biosynthesis.</text>
</comment>
<dbReference type="STRING" id="888268.A0A1E5WEK9"/>
<dbReference type="InterPro" id="IPR019407">
    <property type="entry name" value="CTU2"/>
</dbReference>
<comment type="function">
    <text evidence="9">Plays a central role in 2-thiolation of mcm(5)S(2)U at tRNA wobble positions of tRNA(Lys), tRNA(Glu) and tRNA(Gln). May act by forming a heterodimer with NCS6/CTU1 that ligates sulfur from thiocarboxylated URM1 onto the uridine of tRNAs at wobble position.</text>
</comment>
<keyword evidence="13" id="KW-1185">Reference proteome</keyword>
<dbReference type="PROSITE" id="PS50888">
    <property type="entry name" value="BHLH"/>
    <property type="match status" value="1"/>
</dbReference>
<dbReference type="Gene3D" id="3.40.50.620">
    <property type="entry name" value="HUPs"/>
    <property type="match status" value="1"/>
</dbReference>
<evidence type="ECO:0000256" key="5">
    <source>
        <dbReference type="ARBA" id="ARBA00023015"/>
    </source>
</evidence>
<proteinExistence type="inferred from homology"/>
<dbReference type="PANTHER" id="PTHR20882">
    <property type="entry name" value="CYTOPLASMIC TRNA 2-THIOLATION PROTEIN 2"/>
    <property type="match status" value="1"/>
</dbReference>
<evidence type="ECO:0000313" key="13">
    <source>
        <dbReference type="Proteomes" id="UP000095767"/>
    </source>
</evidence>
<dbReference type="GO" id="GO:0016783">
    <property type="term" value="F:sulfurtransferase activity"/>
    <property type="evidence" value="ECO:0007669"/>
    <property type="project" value="TreeGrafter"/>
</dbReference>
<keyword evidence="4 9" id="KW-0819">tRNA processing</keyword>
<dbReference type="HAMAP" id="MF_03054">
    <property type="entry name" value="CTU2"/>
    <property type="match status" value="1"/>
</dbReference>
<dbReference type="GO" id="GO:0016779">
    <property type="term" value="F:nucleotidyltransferase activity"/>
    <property type="evidence" value="ECO:0007669"/>
    <property type="project" value="UniProtKB-UniRule"/>
</dbReference>
<dbReference type="SMART" id="SM00353">
    <property type="entry name" value="HLH"/>
    <property type="match status" value="1"/>
</dbReference>
<evidence type="ECO:0000256" key="7">
    <source>
        <dbReference type="ARBA" id="ARBA00023163"/>
    </source>
</evidence>
<dbReference type="OrthoDB" id="25129at2759"/>
<evidence type="ECO:0000256" key="6">
    <source>
        <dbReference type="ARBA" id="ARBA00023125"/>
    </source>
</evidence>
<dbReference type="GO" id="GO:0005829">
    <property type="term" value="C:cytosol"/>
    <property type="evidence" value="ECO:0007669"/>
    <property type="project" value="TreeGrafter"/>
</dbReference>
<evidence type="ECO:0000256" key="3">
    <source>
        <dbReference type="ARBA" id="ARBA00022490"/>
    </source>
</evidence>
<protein>
    <recommendedName>
        <fullName evidence="9">Cytoplasmic tRNA 2-thiolation protein 2</fullName>
    </recommendedName>
</protein>
<dbReference type="Proteomes" id="UP000095767">
    <property type="component" value="Unassembled WGS sequence"/>
</dbReference>
<dbReference type="EMBL" id="LWDX02010887">
    <property type="protein sequence ID" value="OEL35831.1"/>
    <property type="molecule type" value="Genomic_DNA"/>
</dbReference>
<dbReference type="FunFam" id="4.10.280.10:FF:000022">
    <property type="entry name" value="Basic helix-loop-helix transcription factor"/>
    <property type="match status" value="1"/>
</dbReference>
<keyword evidence="7" id="KW-0804">Transcription</keyword>